<dbReference type="PANTHER" id="PTHR12911">
    <property type="entry name" value="SAD1/UNC-84-LIKE PROTEIN-RELATED"/>
    <property type="match status" value="1"/>
</dbReference>
<evidence type="ECO:0000313" key="10">
    <source>
        <dbReference type="EMBL" id="KAF7265210.1"/>
    </source>
</evidence>
<keyword evidence="5 8" id="KW-0472">Membrane</keyword>
<keyword evidence="3 8" id="KW-1133">Transmembrane helix</keyword>
<feature type="transmembrane region" description="Helical" evidence="8">
    <location>
        <begin position="325"/>
        <end position="347"/>
    </location>
</feature>
<dbReference type="GO" id="GO:0043495">
    <property type="term" value="F:protein-membrane adaptor activity"/>
    <property type="evidence" value="ECO:0007669"/>
    <property type="project" value="TreeGrafter"/>
</dbReference>
<evidence type="ECO:0000256" key="6">
    <source>
        <dbReference type="SAM" id="Coils"/>
    </source>
</evidence>
<evidence type="ECO:0000256" key="5">
    <source>
        <dbReference type="ARBA" id="ARBA00023136"/>
    </source>
</evidence>
<dbReference type="EMBL" id="JAACXV010014635">
    <property type="protein sequence ID" value="KAF7265210.1"/>
    <property type="molecule type" value="Genomic_DNA"/>
</dbReference>
<evidence type="ECO:0000259" key="9">
    <source>
        <dbReference type="PROSITE" id="PS51469"/>
    </source>
</evidence>
<evidence type="ECO:0000256" key="4">
    <source>
        <dbReference type="ARBA" id="ARBA00023054"/>
    </source>
</evidence>
<accession>A0A834HUT1</accession>
<organism evidence="10 11">
    <name type="scientific">Rhynchophorus ferrugineus</name>
    <name type="common">Red palm weevil</name>
    <name type="synonym">Curculio ferrugineus</name>
    <dbReference type="NCBI Taxonomy" id="354439"/>
    <lineage>
        <taxon>Eukaryota</taxon>
        <taxon>Metazoa</taxon>
        <taxon>Ecdysozoa</taxon>
        <taxon>Arthropoda</taxon>
        <taxon>Hexapoda</taxon>
        <taxon>Insecta</taxon>
        <taxon>Pterygota</taxon>
        <taxon>Neoptera</taxon>
        <taxon>Endopterygota</taxon>
        <taxon>Coleoptera</taxon>
        <taxon>Polyphaga</taxon>
        <taxon>Cucujiformia</taxon>
        <taxon>Curculionidae</taxon>
        <taxon>Dryophthorinae</taxon>
        <taxon>Rhynchophorus</taxon>
    </lineage>
</organism>
<dbReference type="Pfam" id="PF07738">
    <property type="entry name" value="Sad1_UNC"/>
    <property type="match status" value="1"/>
</dbReference>
<reference evidence="10" key="1">
    <citation type="submission" date="2020-08" db="EMBL/GenBank/DDBJ databases">
        <title>Genome sequencing and assembly of the red palm weevil Rhynchophorus ferrugineus.</title>
        <authorList>
            <person name="Dias G.B."/>
            <person name="Bergman C.M."/>
            <person name="Manee M."/>
        </authorList>
    </citation>
    <scope>NUCLEOTIDE SEQUENCE</scope>
    <source>
        <strain evidence="10">AA-2017</strain>
        <tissue evidence="10">Whole larva</tissue>
    </source>
</reference>
<keyword evidence="11" id="KW-1185">Reference proteome</keyword>
<dbReference type="AlphaFoldDB" id="A0A834HUT1"/>
<dbReference type="GO" id="GO:0034993">
    <property type="term" value="C:meiotic nuclear membrane microtubule tethering complex"/>
    <property type="evidence" value="ECO:0007669"/>
    <property type="project" value="TreeGrafter"/>
</dbReference>
<dbReference type="PROSITE" id="PS51469">
    <property type="entry name" value="SUN"/>
    <property type="match status" value="1"/>
</dbReference>
<dbReference type="OrthoDB" id="342281at2759"/>
<feature type="region of interest" description="Disordered" evidence="7">
    <location>
        <begin position="1"/>
        <end position="32"/>
    </location>
</feature>
<evidence type="ECO:0000313" key="11">
    <source>
        <dbReference type="Proteomes" id="UP000625711"/>
    </source>
</evidence>
<dbReference type="FunFam" id="2.60.120.260:FF:000009">
    <property type="entry name" value="SUN domain-containing protein 1 isoform X1"/>
    <property type="match status" value="1"/>
</dbReference>
<feature type="domain" description="SUN" evidence="9">
    <location>
        <begin position="645"/>
        <end position="805"/>
    </location>
</feature>
<dbReference type="Gene3D" id="2.60.120.260">
    <property type="entry name" value="Galactose-binding domain-like"/>
    <property type="match status" value="1"/>
</dbReference>
<feature type="compositionally biased region" description="Basic and acidic residues" evidence="7">
    <location>
        <begin position="20"/>
        <end position="32"/>
    </location>
</feature>
<evidence type="ECO:0000256" key="2">
    <source>
        <dbReference type="ARBA" id="ARBA00022692"/>
    </source>
</evidence>
<keyword evidence="4 6" id="KW-0175">Coiled coil</keyword>
<evidence type="ECO:0000256" key="3">
    <source>
        <dbReference type="ARBA" id="ARBA00022989"/>
    </source>
</evidence>
<dbReference type="Proteomes" id="UP000625711">
    <property type="component" value="Unassembled WGS sequence"/>
</dbReference>
<name>A0A834HUT1_RHYFE</name>
<feature type="transmembrane region" description="Helical" evidence="8">
    <location>
        <begin position="295"/>
        <end position="319"/>
    </location>
</feature>
<comment type="subcellular location">
    <subcellularLocation>
        <location evidence="1">Membrane</location>
    </subcellularLocation>
</comment>
<keyword evidence="2 8" id="KW-0812">Transmembrane</keyword>
<feature type="coiled-coil region" evidence="6">
    <location>
        <begin position="471"/>
        <end position="498"/>
    </location>
</feature>
<proteinExistence type="predicted"/>
<feature type="region of interest" description="Disordered" evidence="7">
    <location>
        <begin position="55"/>
        <end position="76"/>
    </location>
</feature>
<comment type="caution">
    <text evidence="10">The sequence shown here is derived from an EMBL/GenBank/DDBJ whole genome shotgun (WGS) entry which is preliminary data.</text>
</comment>
<evidence type="ECO:0000256" key="1">
    <source>
        <dbReference type="ARBA" id="ARBA00004370"/>
    </source>
</evidence>
<gene>
    <name evidence="10" type="ORF">GWI33_021321</name>
</gene>
<dbReference type="InterPro" id="IPR045119">
    <property type="entry name" value="SUN1-5"/>
</dbReference>
<dbReference type="InterPro" id="IPR012919">
    <property type="entry name" value="SUN_dom"/>
</dbReference>
<dbReference type="PANTHER" id="PTHR12911:SF8">
    <property type="entry name" value="KLAROID PROTEIN-RELATED"/>
    <property type="match status" value="1"/>
</dbReference>
<evidence type="ECO:0000256" key="7">
    <source>
        <dbReference type="SAM" id="MobiDB-lite"/>
    </source>
</evidence>
<sequence>MSKMELRSSRSRSKTPFVRQDNEVSSGEHEVERTIVRTTRRTTIYKNNEIATSSTDEVFSHHPSQQIKSLPKSEQSVHTKVITSDYSSEEGENEVSSTRVLRQNEVNQFVEQAKTLINGNEMSALELYKKSGRYWEVYPKTDWTYSQHSKDRIEISPGVVAMPNMSRKAIHSLDDFSQQSYRSDSSGGFYSENVAHKNVNTDDLFTRRYSHLENVQNNIFNNNADDFYIKRRFSRWTRIKYTISSSIKSIFSLLYYLYLIQTTVFSIIHRTASKVMLWDTYLMWKSKPGDKATKLILLCLLPLIILSGMHILLASGVWLTSSLGSIVYGFLTNHSSSVTYIPLFSIWSYKPSKNDYNDDNLIRRSYLEELNTQDKEIRSFDAAKQLDNFSPSLSPSDVAAILTHDQLEIIANIIKDSMNLEKTKEIDSNFVENIIQNANFQSMISNYVVENARLIKLENTKNNDKDQSELLKKHELIISNLLKEIEDIKGDISQNNRKNLDQFNRLTLNIKKCCNKKPIVNVSGYISDLLTKMLNNPEFLRNQQGFNDWLKSIFVAKLEMEYYIGNVSSNMDDKITSLIKANSHMIMDQIAAKLAEFNIKHSSNEYSNTVSELSENDIKKVVKNVLAIYDADKTGLVDFAMESMGGQILTTRCTELYHSGKAVVSILGVPLWYPRNSPRTIIRPSIAPGECWAFQNFPGFVVIKLSTKVKLEAFSMEHISRLLVPEGKIDSAPKQFEVYGLQEENDRNPILLGTFTYDYNGDPLQFFPINSFGLIFDMVELRVTSNHGNPNYTCLYRFRVHGQIYHENDR</sequence>
<protein>
    <recommendedName>
        <fullName evidence="9">SUN domain-containing protein</fullName>
    </recommendedName>
</protein>
<evidence type="ECO:0000256" key="8">
    <source>
        <dbReference type="SAM" id="Phobius"/>
    </source>
</evidence>